<dbReference type="PANTHER" id="PTHR34387">
    <property type="entry name" value="SLR1258 PROTEIN"/>
    <property type="match status" value="1"/>
</dbReference>
<comment type="caution">
    <text evidence="1">The sequence shown here is derived from an EMBL/GenBank/DDBJ whole genome shotgun (WGS) entry which is preliminary data.</text>
</comment>
<evidence type="ECO:0000313" key="2">
    <source>
        <dbReference type="Proteomes" id="UP000076510"/>
    </source>
</evidence>
<dbReference type="Gene3D" id="3.30.110.170">
    <property type="entry name" value="Protein of unknown function (DUF541), domain 1"/>
    <property type="match status" value="1"/>
</dbReference>
<dbReference type="InterPro" id="IPR052022">
    <property type="entry name" value="26kDa_periplasmic_antigen"/>
</dbReference>
<dbReference type="InterPro" id="IPR007497">
    <property type="entry name" value="SIMPL/DUF541"/>
</dbReference>
<sequence length="210" mass="22961">MFPYMRVTDSRGTITVSGEHTSYGAPDEALLTLGVMTEGPDLQKAQQENNEKIKNIVGTLQANGVSKSDIQTANYQIIPRYSFEDGKQIFNGYEVVNILRIHLRSIERAGKIIDDAVKAGANRVEGIQFLSSHSTALYQHALEQAYRDALAKATVLARQSGQELVPDPLSIKEGQSVEFPSPMMLAVQESAILPGEISVKASLIVTFTTH</sequence>
<dbReference type="Gene3D" id="3.30.70.2970">
    <property type="entry name" value="Protein of unknown function (DUF541), domain 2"/>
    <property type="match status" value="1"/>
</dbReference>
<dbReference type="RefSeq" id="WP_063191993.1">
    <property type="nucleotide sequence ID" value="NZ_JBLGCT010000001.1"/>
</dbReference>
<dbReference type="Pfam" id="PF04402">
    <property type="entry name" value="SIMPL"/>
    <property type="match status" value="1"/>
</dbReference>
<reference evidence="2" key="1">
    <citation type="submission" date="2016-01" db="EMBL/GenBank/DDBJ databases">
        <title>Whole genome sequencing of Bhargavaea cecembensis T14.</title>
        <authorList>
            <person name="Hong K.W."/>
        </authorList>
    </citation>
    <scope>NUCLEOTIDE SEQUENCE [LARGE SCALE GENOMIC DNA]</scope>
    <source>
        <strain evidence="2">M19</strain>
    </source>
</reference>
<proteinExistence type="predicted"/>
<dbReference type="AlphaFoldDB" id="A0A163ITQ2"/>
<organism evidence="1 2">
    <name type="scientific">Rossellomorea marisflavi</name>
    <dbReference type="NCBI Taxonomy" id="189381"/>
    <lineage>
        <taxon>Bacteria</taxon>
        <taxon>Bacillati</taxon>
        <taxon>Bacillota</taxon>
        <taxon>Bacilli</taxon>
        <taxon>Bacillales</taxon>
        <taxon>Bacillaceae</taxon>
        <taxon>Rossellomorea</taxon>
    </lineage>
</organism>
<gene>
    <name evidence="1" type="ORF">AV649_09605</name>
</gene>
<evidence type="ECO:0000313" key="1">
    <source>
        <dbReference type="EMBL" id="KZE43717.1"/>
    </source>
</evidence>
<protein>
    <recommendedName>
        <fullName evidence="3">26 kDa periplasmic immunogenic protein</fullName>
    </recommendedName>
</protein>
<dbReference type="GO" id="GO:0006974">
    <property type="term" value="P:DNA damage response"/>
    <property type="evidence" value="ECO:0007669"/>
    <property type="project" value="TreeGrafter"/>
</dbReference>
<dbReference type="EMBL" id="LQQY01000046">
    <property type="protein sequence ID" value="KZE43717.1"/>
    <property type="molecule type" value="Genomic_DNA"/>
</dbReference>
<evidence type="ECO:0008006" key="3">
    <source>
        <dbReference type="Google" id="ProtNLM"/>
    </source>
</evidence>
<name>A0A163ITQ2_9BACI</name>
<dbReference type="OrthoDB" id="9785192at2"/>
<dbReference type="PANTHER" id="PTHR34387:SF1">
    <property type="entry name" value="PERIPLASMIC IMMUNOGENIC PROTEIN"/>
    <property type="match status" value="1"/>
</dbReference>
<dbReference type="Proteomes" id="UP000076510">
    <property type="component" value="Unassembled WGS sequence"/>
</dbReference>
<accession>A0A163ITQ2</accession>